<dbReference type="PANTHER" id="PTHR43280:SF28">
    <property type="entry name" value="HTH-TYPE TRANSCRIPTIONAL ACTIVATOR RHAS"/>
    <property type="match status" value="1"/>
</dbReference>
<feature type="domain" description="HTH araC/xylS-type" evidence="4">
    <location>
        <begin position="183"/>
        <end position="281"/>
    </location>
</feature>
<evidence type="ECO:0000256" key="3">
    <source>
        <dbReference type="ARBA" id="ARBA00023163"/>
    </source>
</evidence>
<reference evidence="5 6" key="1">
    <citation type="submission" date="2019-02" db="EMBL/GenBank/DDBJ databases">
        <title>Paenibacillus sp. nov., isolated from surface-sterilized tissue of Thalictrum simplex L.</title>
        <authorList>
            <person name="Tuo L."/>
        </authorList>
    </citation>
    <scope>NUCLEOTIDE SEQUENCE [LARGE SCALE GENOMIC DNA]</scope>
    <source>
        <strain evidence="5 6">N2SHLJ1</strain>
    </source>
</reference>
<protein>
    <submittedName>
        <fullName evidence="5">AraC family transcriptional regulator</fullName>
    </submittedName>
</protein>
<dbReference type="Proteomes" id="UP000293142">
    <property type="component" value="Unassembled WGS sequence"/>
</dbReference>
<dbReference type="InterPro" id="IPR037923">
    <property type="entry name" value="HTH-like"/>
</dbReference>
<organism evidence="5 6">
    <name type="scientific">Paenibacillus thalictri</name>
    <dbReference type="NCBI Taxonomy" id="2527873"/>
    <lineage>
        <taxon>Bacteria</taxon>
        <taxon>Bacillati</taxon>
        <taxon>Bacillota</taxon>
        <taxon>Bacilli</taxon>
        <taxon>Bacillales</taxon>
        <taxon>Paenibacillaceae</taxon>
        <taxon>Paenibacillus</taxon>
    </lineage>
</organism>
<dbReference type="Gene3D" id="1.10.10.60">
    <property type="entry name" value="Homeodomain-like"/>
    <property type="match status" value="2"/>
</dbReference>
<dbReference type="GO" id="GO:0003700">
    <property type="term" value="F:DNA-binding transcription factor activity"/>
    <property type="evidence" value="ECO:0007669"/>
    <property type="project" value="InterPro"/>
</dbReference>
<evidence type="ECO:0000256" key="2">
    <source>
        <dbReference type="ARBA" id="ARBA00023125"/>
    </source>
</evidence>
<evidence type="ECO:0000259" key="4">
    <source>
        <dbReference type="PROSITE" id="PS01124"/>
    </source>
</evidence>
<comment type="caution">
    <text evidence="5">The sequence shown here is derived from an EMBL/GenBank/DDBJ whole genome shotgun (WGS) entry which is preliminary data.</text>
</comment>
<keyword evidence="2" id="KW-0238">DNA-binding</keyword>
<proteinExistence type="predicted"/>
<dbReference type="GO" id="GO:0043565">
    <property type="term" value="F:sequence-specific DNA binding"/>
    <property type="evidence" value="ECO:0007669"/>
    <property type="project" value="InterPro"/>
</dbReference>
<keyword evidence="6" id="KW-1185">Reference proteome</keyword>
<dbReference type="SMART" id="SM00342">
    <property type="entry name" value="HTH_ARAC"/>
    <property type="match status" value="1"/>
</dbReference>
<dbReference type="PROSITE" id="PS01124">
    <property type="entry name" value="HTH_ARAC_FAMILY_2"/>
    <property type="match status" value="1"/>
</dbReference>
<dbReference type="OrthoDB" id="192171at2"/>
<keyword evidence="1" id="KW-0805">Transcription regulation</keyword>
<dbReference type="SUPFAM" id="SSF46689">
    <property type="entry name" value="Homeodomain-like"/>
    <property type="match status" value="2"/>
</dbReference>
<dbReference type="PANTHER" id="PTHR43280">
    <property type="entry name" value="ARAC-FAMILY TRANSCRIPTIONAL REGULATOR"/>
    <property type="match status" value="1"/>
</dbReference>
<dbReference type="AlphaFoldDB" id="A0A4V2J4W8"/>
<evidence type="ECO:0000313" key="6">
    <source>
        <dbReference type="Proteomes" id="UP000293142"/>
    </source>
</evidence>
<name>A0A4V2J4W8_9BACL</name>
<dbReference type="RefSeq" id="WP_131011287.1">
    <property type="nucleotide sequence ID" value="NZ_SIRE01000002.1"/>
</dbReference>
<dbReference type="Pfam" id="PF12833">
    <property type="entry name" value="HTH_18"/>
    <property type="match status" value="1"/>
</dbReference>
<sequence>MFRFVSPPMPHFIVCGEDTYTAGRKHPDRSNIGVFDLLVVTRGCLHLEENGMPLPVPAGHYAVIRPDLSHKTEKGCEEETHFYWLHFQTLGTWSAEPDLLPFVAAGLESPYAQIETFAFELNRTGHLQHKEIVYEAFTEMIRLQADGGTPTKWECQQLFLTLLRKIQEESSAAQSSPQLVLANRVIAFLRSHYAEPLSYTRLAEQLHFHENYISLCMKNIYGCTPLEYLTRHRIEQAKHLLIHTNEPVSLIAESTGFGSFPYFIRCFTRHTDCTPKQFRMRYRK</sequence>
<dbReference type="InterPro" id="IPR009057">
    <property type="entry name" value="Homeodomain-like_sf"/>
</dbReference>
<accession>A0A4V2J4W8</accession>
<keyword evidence="3" id="KW-0804">Transcription</keyword>
<evidence type="ECO:0000313" key="5">
    <source>
        <dbReference type="EMBL" id="TBL81502.1"/>
    </source>
</evidence>
<gene>
    <name evidence="5" type="ORF">EYB31_00350</name>
</gene>
<evidence type="ECO:0000256" key="1">
    <source>
        <dbReference type="ARBA" id="ARBA00023015"/>
    </source>
</evidence>
<dbReference type="EMBL" id="SIRE01000002">
    <property type="protein sequence ID" value="TBL81502.1"/>
    <property type="molecule type" value="Genomic_DNA"/>
</dbReference>
<dbReference type="InterPro" id="IPR018060">
    <property type="entry name" value="HTH_AraC"/>
</dbReference>
<dbReference type="SUPFAM" id="SSF51215">
    <property type="entry name" value="Regulatory protein AraC"/>
    <property type="match status" value="1"/>
</dbReference>